<organism evidence="1 2">
    <name type="scientific">Aegilops tauschii subsp. strangulata</name>
    <name type="common">Goatgrass</name>
    <dbReference type="NCBI Taxonomy" id="200361"/>
    <lineage>
        <taxon>Eukaryota</taxon>
        <taxon>Viridiplantae</taxon>
        <taxon>Streptophyta</taxon>
        <taxon>Embryophyta</taxon>
        <taxon>Tracheophyta</taxon>
        <taxon>Spermatophyta</taxon>
        <taxon>Magnoliopsida</taxon>
        <taxon>Liliopsida</taxon>
        <taxon>Poales</taxon>
        <taxon>Poaceae</taxon>
        <taxon>BOP clade</taxon>
        <taxon>Pooideae</taxon>
        <taxon>Triticodae</taxon>
        <taxon>Triticeae</taxon>
        <taxon>Triticinae</taxon>
        <taxon>Aegilops</taxon>
    </lineage>
</organism>
<dbReference type="Gramene" id="AET3Gv20504000.6">
    <property type="protein sequence ID" value="AET3Gv20504000.6"/>
    <property type="gene ID" value="AET3Gv20504000"/>
</dbReference>
<dbReference type="EnsemblPlants" id="AET3Gv20504000.7">
    <property type="protein sequence ID" value="AET3Gv20504000.7"/>
    <property type="gene ID" value="AET3Gv20504000"/>
</dbReference>
<dbReference type="Gramene" id="AET3Gv20504000.8">
    <property type="protein sequence ID" value="AET3Gv20504000.8"/>
    <property type="gene ID" value="AET3Gv20504000"/>
</dbReference>
<protein>
    <submittedName>
        <fullName evidence="1">Uncharacterized protein</fullName>
    </submittedName>
</protein>
<name>A0A453EXQ2_AEGTS</name>
<reference evidence="1" key="4">
    <citation type="submission" date="2019-03" db="UniProtKB">
        <authorList>
            <consortium name="EnsemblPlants"/>
        </authorList>
    </citation>
    <scope>IDENTIFICATION</scope>
</reference>
<dbReference type="EnsemblPlants" id="AET3Gv20504000.8">
    <property type="protein sequence ID" value="AET3Gv20504000.8"/>
    <property type="gene ID" value="AET3Gv20504000"/>
</dbReference>
<reference evidence="1" key="3">
    <citation type="journal article" date="2017" name="Nature">
        <title>Genome sequence of the progenitor of the wheat D genome Aegilops tauschii.</title>
        <authorList>
            <person name="Luo M.C."/>
            <person name="Gu Y.Q."/>
            <person name="Puiu D."/>
            <person name="Wang H."/>
            <person name="Twardziok S.O."/>
            <person name="Deal K.R."/>
            <person name="Huo N."/>
            <person name="Zhu T."/>
            <person name="Wang L."/>
            <person name="Wang Y."/>
            <person name="McGuire P.E."/>
            <person name="Liu S."/>
            <person name="Long H."/>
            <person name="Ramasamy R.K."/>
            <person name="Rodriguez J.C."/>
            <person name="Van S.L."/>
            <person name="Yuan L."/>
            <person name="Wang Z."/>
            <person name="Xia Z."/>
            <person name="Xiao L."/>
            <person name="Anderson O.D."/>
            <person name="Ouyang S."/>
            <person name="Liang Y."/>
            <person name="Zimin A.V."/>
            <person name="Pertea G."/>
            <person name="Qi P."/>
            <person name="Bennetzen J.L."/>
            <person name="Dai X."/>
            <person name="Dawson M.W."/>
            <person name="Muller H.G."/>
            <person name="Kugler K."/>
            <person name="Rivarola-Duarte L."/>
            <person name="Spannagl M."/>
            <person name="Mayer K.F.X."/>
            <person name="Lu F.H."/>
            <person name="Bevan M.W."/>
            <person name="Leroy P."/>
            <person name="Li P."/>
            <person name="You F.M."/>
            <person name="Sun Q."/>
            <person name="Liu Z."/>
            <person name="Lyons E."/>
            <person name="Wicker T."/>
            <person name="Salzberg S.L."/>
            <person name="Devos K.M."/>
            <person name="Dvorak J."/>
        </authorList>
    </citation>
    <scope>NUCLEOTIDE SEQUENCE [LARGE SCALE GENOMIC DNA]</scope>
    <source>
        <strain evidence="1">cv. AL8/78</strain>
    </source>
</reference>
<dbReference type="STRING" id="200361.A0A453EXQ2"/>
<dbReference type="Gramene" id="AET3Gv20504000.7">
    <property type="protein sequence ID" value="AET3Gv20504000.7"/>
    <property type="gene ID" value="AET3Gv20504000"/>
</dbReference>
<dbReference type="EnsemblPlants" id="AET3Gv20504000.6">
    <property type="protein sequence ID" value="AET3Gv20504000.6"/>
    <property type="gene ID" value="AET3Gv20504000"/>
</dbReference>
<dbReference type="AlphaFoldDB" id="A0A453EXQ2"/>
<dbReference type="Proteomes" id="UP000015105">
    <property type="component" value="Chromosome 3D"/>
</dbReference>
<reference evidence="2" key="1">
    <citation type="journal article" date="2014" name="Science">
        <title>Ancient hybridizations among the ancestral genomes of bread wheat.</title>
        <authorList>
            <consortium name="International Wheat Genome Sequencing Consortium,"/>
            <person name="Marcussen T."/>
            <person name="Sandve S.R."/>
            <person name="Heier L."/>
            <person name="Spannagl M."/>
            <person name="Pfeifer M."/>
            <person name="Jakobsen K.S."/>
            <person name="Wulff B.B."/>
            <person name="Steuernagel B."/>
            <person name="Mayer K.F."/>
            <person name="Olsen O.A."/>
        </authorList>
    </citation>
    <scope>NUCLEOTIDE SEQUENCE [LARGE SCALE GENOMIC DNA]</scope>
    <source>
        <strain evidence="2">cv. AL8/78</strain>
    </source>
</reference>
<reference evidence="1" key="5">
    <citation type="journal article" date="2021" name="G3 (Bethesda)">
        <title>Aegilops tauschii genome assembly Aet v5.0 features greater sequence contiguity and improved annotation.</title>
        <authorList>
            <person name="Wang L."/>
            <person name="Zhu T."/>
            <person name="Rodriguez J.C."/>
            <person name="Deal K.R."/>
            <person name="Dubcovsky J."/>
            <person name="McGuire P.E."/>
            <person name="Lux T."/>
            <person name="Spannagl M."/>
            <person name="Mayer K.F.X."/>
            <person name="Baldrich P."/>
            <person name="Meyers B.C."/>
            <person name="Huo N."/>
            <person name="Gu Y.Q."/>
            <person name="Zhou H."/>
            <person name="Devos K.M."/>
            <person name="Bennetzen J.L."/>
            <person name="Unver T."/>
            <person name="Budak H."/>
            <person name="Gulick P.J."/>
            <person name="Galiba G."/>
            <person name="Kalapos B."/>
            <person name="Nelson D.R."/>
            <person name="Li P."/>
            <person name="You F.M."/>
            <person name="Luo M.C."/>
            <person name="Dvorak J."/>
        </authorList>
    </citation>
    <scope>NUCLEOTIDE SEQUENCE [LARGE SCALE GENOMIC DNA]</scope>
    <source>
        <strain evidence="1">cv. AL8/78</strain>
    </source>
</reference>
<sequence length="118" mass="13631">MEEEATEIVKLKDLSGARWDEDKSMIVLDHEHYTNHVKVTIFLLMSTCNSLFMLMSTCCNGFPTIKYLLYLILYAQILAEVSIYKSKQLFQLVLYVKVLAVIDFVKSNTCCTSFLMLK</sequence>
<evidence type="ECO:0000313" key="2">
    <source>
        <dbReference type="Proteomes" id="UP000015105"/>
    </source>
</evidence>
<dbReference type="Gramene" id="AET3Gv20504000.9">
    <property type="protein sequence ID" value="AET3Gv20504000.9"/>
    <property type="gene ID" value="AET3Gv20504000"/>
</dbReference>
<reference evidence="2" key="2">
    <citation type="journal article" date="2017" name="Nat. Plants">
        <title>The Aegilops tauschii genome reveals multiple impacts of transposons.</title>
        <authorList>
            <person name="Zhao G."/>
            <person name="Zou C."/>
            <person name="Li K."/>
            <person name="Wang K."/>
            <person name="Li T."/>
            <person name="Gao L."/>
            <person name="Zhang X."/>
            <person name="Wang H."/>
            <person name="Yang Z."/>
            <person name="Liu X."/>
            <person name="Jiang W."/>
            <person name="Mao L."/>
            <person name="Kong X."/>
            <person name="Jiao Y."/>
            <person name="Jia J."/>
        </authorList>
    </citation>
    <scope>NUCLEOTIDE SEQUENCE [LARGE SCALE GENOMIC DNA]</scope>
    <source>
        <strain evidence="2">cv. AL8/78</strain>
    </source>
</reference>
<dbReference type="EnsemblPlants" id="AET3Gv20504000.9">
    <property type="protein sequence ID" value="AET3Gv20504000.9"/>
    <property type="gene ID" value="AET3Gv20504000"/>
</dbReference>
<proteinExistence type="predicted"/>
<keyword evidence="2" id="KW-1185">Reference proteome</keyword>
<accession>A0A453EXQ2</accession>
<evidence type="ECO:0000313" key="1">
    <source>
        <dbReference type="EnsemblPlants" id="AET3Gv20504000.8"/>
    </source>
</evidence>